<dbReference type="SUPFAM" id="SSF48403">
    <property type="entry name" value="Ankyrin repeat"/>
    <property type="match status" value="1"/>
</dbReference>
<dbReference type="STRING" id="765915.A0A1Y2HFB8"/>
<proteinExistence type="predicted"/>
<dbReference type="InterPro" id="IPR002110">
    <property type="entry name" value="Ankyrin_rpt"/>
</dbReference>
<dbReference type="InterPro" id="IPR052050">
    <property type="entry name" value="SecEffector_AnkRepeat"/>
</dbReference>
<dbReference type="OrthoDB" id="60283at2759"/>
<dbReference type="PANTHER" id="PTHR46586">
    <property type="entry name" value="ANKYRIN REPEAT-CONTAINING PROTEIN"/>
    <property type="match status" value="1"/>
</dbReference>
<dbReference type="InterPro" id="IPR036770">
    <property type="entry name" value="Ankyrin_rpt-contain_sf"/>
</dbReference>
<dbReference type="Proteomes" id="UP000193411">
    <property type="component" value="Unassembled WGS sequence"/>
</dbReference>
<dbReference type="EMBL" id="MCFL01000037">
    <property type="protein sequence ID" value="ORZ33245.1"/>
    <property type="molecule type" value="Genomic_DNA"/>
</dbReference>
<comment type="caution">
    <text evidence="1">The sequence shown here is derived from an EMBL/GenBank/DDBJ whole genome shotgun (WGS) entry which is preliminary data.</text>
</comment>
<gene>
    <name evidence="1" type="ORF">BCR44DRAFT_92843</name>
</gene>
<accession>A0A1Y2HFB8</accession>
<protein>
    <recommendedName>
        <fullName evidence="3">Ankyrin repeat-containing domain protein</fullName>
    </recommendedName>
</protein>
<dbReference type="Gene3D" id="1.25.40.20">
    <property type="entry name" value="Ankyrin repeat-containing domain"/>
    <property type="match status" value="1"/>
</dbReference>
<organism evidence="1 2">
    <name type="scientific">Catenaria anguillulae PL171</name>
    <dbReference type="NCBI Taxonomy" id="765915"/>
    <lineage>
        <taxon>Eukaryota</taxon>
        <taxon>Fungi</taxon>
        <taxon>Fungi incertae sedis</taxon>
        <taxon>Blastocladiomycota</taxon>
        <taxon>Blastocladiomycetes</taxon>
        <taxon>Blastocladiales</taxon>
        <taxon>Catenariaceae</taxon>
        <taxon>Catenaria</taxon>
    </lineage>
</organism>
<sequence length="626" mass="70307">MNSASAGCGHNLRNNAMDCSMYLHDPFAVPHNVSDLILALAIRLAANQCQVTTAYRHDEDGFPEPTDGDDQLVDLLRQYLLVAPDLPIAQQAAIHHHPDIDLVELCSNGDLVLVKAWFTAMNRNQVKVLDSTIMHCITAASASGHVDILAWMHRYSRRSLFYSGEAMDLASAAGEVHVLQWWLDSGLKLRYSTQAVDGASANAGCIDVLDWWKRSGLELKYDPNRVVYLCTSYGRVDCFEWWITKTGLIDRSMDFRPLNFALAIPDCPLDEYWLALKWRNQHGLPLTDLWFICLTTLAAKEGRLDVIAWVMEAAPIDCSWRKYALRCAAAAGQLDVIVHMIGDSSSADEEEEEELITACKELVDAASSNGHVHILEWWQQQRGLSMKLQYTAMAINDACDNGHLGILKWWAASGLECRYTPNCVNNAARNGHVHILEWLHEQPAAAPISFPSDYTSNGVDGASSRGHVSVLQFFLDSGREFRHSQAAINGASQFGLTHVLDWWLKNQDKVALKYSQEAIRNTATVPLLEWWKRSGLDMNLDRNFSGLMPMDSEVAKSIHWLIMNGFKITLPPNWLRTGIFELVECFVDVAGIKVTPKLVEQLRQQGQQEHVLEWLEARIDDGSEHT</sequence>
<reference evidence="1 2" key="1">
    <citation type="submission" date="2016-07" db="EMBL/GenBank/DDBJ databases">
        <title>Pervasive Adenine N6-methylation of Active Genes in Fungi.</title>
        <authorList>
            <consortium name="DOE Joint Genome Institute"/>
            <person name="Mondo S.J."/>
            <person name="Dannebaum R.O."/>
            <person name="Kuo R.C."/>
            <person name="Labutti K."/>
            <person name="Haridas S."/>
            <person name="Kuo A."/>
            <person name="Salamov A."/>
            <person name="Ahrendt S.R."/>
            <person name="Lipzen A."/>
            <person name="Sullivan W."/>
            <person name="Andreopoulos W.B."/>
            <person name="Clum A."/>
            <person name="Lindquist E."/>
            <person name="Daum C."/>
            <person name="Ramamoorthy G.K."/>
            <person name="Gryganskyi A."/>
            <person name="Culley D."/>
            <person name="Magnuson J.K."/>
            <person name="James T.Y."/>
            <person name="O'Malley M.A."/>
            <person name="Stajich J.E."/>
            <person name="Spatafora J.W."/>
            <person name="Visel A."/>
            <person name="Grigoriev I.V."/>
        </authorList>
    </citation>
    <scope>NUCLEOTIDE SEQUENCE [LARGE SCALE GENOMIC DNA]</scope>
    <source>
        <strain evidence="1 2">PL171</strain>
    </source>
</reference>
<evidence type="ECO:0000313" key="2">
    <source>
        <dbReference type="Proteomes" id="UP000193411"/>
    </source>
</evidence>
<dbReference type="AlphaFoldDB" id="A0A1Y2HFB8"/>
<keyword evidence="2" id="KW-1185">Reference proteome</keyword>
<dbReference type="Pfam" id="PF13637">
    <property type="entry name" value="Ank_4"/>
    <property type="match status" value="1"/>
</dbReference>
<evidence type="ECO:0008006" key="3">
    <source>
        <dbReference type="Google" id="ProtNLM"/>
    </source>
</evidence>
<dbReference type="PANTHER" id="PTHR46586:SF3">
    <property type="entry name" value="ANKYRIN REPEAT-CONTAINING PROTEIN"/>
    <property type="match status" value="1"/>
</dbReference>
<name>A0A1Y2HFB8_9FUNG</name>
<evidence type="ECO:0000313" key="1">
    <source>
        <dbReference type="EMBL" id="ORZ33245.1"/>
    </source>
</evidence>